<sequence>SGKMLKSVKKIIKNNIEEGITTKELDYIAEKEILNLGGKPGFKGLYGFPGTICSSFNEEIVHGIPSNRKIINGDIISIDCGVIYEEFNTDSAFTMGIGNLPSKSTKLIETTQNALNIGIKQAIPGNHIGDIGYAIESYSLNKGFSVVKEYVGHGIGKALHEDPQIPNYGIKSSGPKIIAGMALAIEPMLIEGCEQTKINTDGWTVKTEDGTMSAHFEDTIIITNSGNEIIT</sequence>
<feature type="domain" description="Peptidase M24" evidence="5">
    <location>
        <begin position="10"/>
        <end position="224"/>
    </location>
</feature>
<evidence type="ECO:0000313" key="6">
    <source>
        <dbReference type="EMBL" id="SVC06257.1"/>
    </source>
</evidence>
<organism evidence="6">
    <name type="scientific">marine metagenome</name>
    <dbReference type="NCBI Taxonomy" id="408172"/>
    <lineage>
        <taxon>unclassified sequences</taxon>
        <taxon>metagenomes</taxon>
        <taxon>ecological metagenomes</taxon>
    </lineage>
</organism>
<evidence type="ECO:0000256" key="4">
    <source>
        <dbReference type="ARBA" id="ARBA00022801"/>
    </source>
</evidence>
<reference evidence="6" key="1">
    <citation type="submission" date="2018-05" db="EMBL/GenBank/DDBJ databases">
        <authorList>
            <person name="Lanie J.A."/>
            <person name="Ng W.-L."/>
            <person name="Kazmierczak K.M."/>
            <person name="Andrzejewski T.M."/>
            <person name="Davidsen T.M."/>
            <person name="Wayne K.J."/>
            <person name="Tettelin H."/>
            <person name="Glass J.I."/>
            <person name="Rusch D."/>
            <person name="Podicherti R."/>
            <person name="Tsui H.-C.T."/>
            <person name="Winkler M.E."/>
        </authorList>
    </citation>
    <scope>NUCLEOTIDE SEQUENCE</scope>
</reference>
<dbReference type="Gene3D" id="3.90.230.10">
    <property type="entry name" value="Creatinase/methionine aminopeptidase superfamily"/>
    <property type="match status" value="1"/>
</dbReference>
<name>A0A382J4D8_9ZZZZ</name>
<dbReference type="InterPro" id="IPR036005">
    <property type="entry name" value="Creatinase/aminopeptidase-like"/>
</dbReference>
<evidence type="ECO:0000256" key="2">
    <source>
        <dbReference type="ARBA" id="ARBA00022670"/>
    </source>
</evidence>
<evidence type="ECO:0000259" key="5">
    <source>
        <dbReference type="Pfam" id="PF00557"/>
    </source>
</evidence>
<dbReference type="PANTHER" id="PTHR43330">
    <property type="entry name" value="METHIONINE AMINOPEPTIDASE"/>
    <property type="match status" value="1"/>
</dbReference>
<keyword evidence="2" id="KW-0645">Protease</keyword>
<dbReference type="SUPFAM" id="SSF55920">
    <property type="entry name" value="Creatinase/aminopeptidase"/>
    <property type="match status" value="1"/>
</dbReference>
<gene>
    <name evidence="6" type="ORF">METZ01_LOCUS259111</name>
</gene>
<keyword evidence="1" id="KW-0031">Aminopeptidase</keyword>
<evidence type="ECO:0000256" key="1">
    <source>
        <dbReference type="ARBA" id="ARBA00022438"/>
    </source>
</evidence>
<dbReference type="EMBL" id="UINC01071396">
    <property type="protein sequence ID" value="SVC06257.1"/>
    <property type="molecule type" value="Genomic_DNA"/>
</dbReference>
<dbReference type="InterPro" id="IPR002467">
    <property type="entry name" value="Pept_M24A_MAP1"/>
</dbReference>
<feature type="non-terminal residue" evidence="6">
    <location>
        <position position="1"/>
    </location>
</feature>
<keyword evidence="3" id="KW-0479">Metal-binding</keyword>
<dbReference type="GO" id="GO:0070006">
    <property type="term" value="F:metalloaminopeptidase activity"/>
    <property type="evidence" value="ECO:0007669"/>
    <property type="project" value="InterPro"/>
</dbReference>
<dbReference type="GO" id="GO:0005829">
    <property type="term" value="C:cytosol"/>
    <property type="evidence" value="ECO:0007669"/>
    <property type="project" value="TreeGrafter"/>
</dbReference>
<dbReference type="GO" id="GO:0046872">
    <property type="term" value="F:metal ion binding"/>
    <property type="evidence" value="ECO:0007669"/>
    <property type="project" value="UniProtKB-KW"/>
</dbReference>
<dbReference type="GO" id="GO:0006508">
    <property type="term" value="P:proteolysis"/>
    <property type="evidence" value="ECO:0007669"/>
    <property type="project" value="UniProtKB-KW"/>
</dbReference>
<accession>A0A382J4D8</accession>
<evidence type="ECO:0000256" key="3">
    <source>
        <dbReference type="ARBA" id="ARBA00022723"/>
    </source>
</evidence>
<dbReference type="PROSITE" id="PS00680">
    <property type="entry name" value="MAP_1"/>
    <property type="match status" value="1"/>
</dbReference>
<keyword evidence="4" id="KW-0378">Hydrolase</keyword>
<protein>
    <recommendedName>
        <fullName evidence="5">Peptidase M24 domain-containing protein</fullName>
    </recommendedName>
</protein>
<dbReference type="InterPro" id="IPR001714">
    <property type="entry name" value="Pept_M24_MAP"/>
</dbReference>
<dbReference type="HAMAP" id="MF_01974">
    <property type="entry name" value="MetAP_1"/>
    <property type="match status" value="1"/>
</dbReference>
<dbReference type="AlphaFoldDB" id="A0A382J4D8"/>
<dbReference type="CDD" id="cd01086">
    <property type="entry name" value="MetAP1"/>
    <property type="match status" value="1"/>
</dbReference>
<proteinExistence type="inferred from homology"/>
<dbReference type="NCBIfam" id="TIGR00500">
    <property type="entry name" value="met_pdase_I"/>
    <property type="match status" value="1"/>
</dbReference>
<dbReference type="Pfam" id="PF00557">
    <property type="entry name" value="Peptidase_M24"/>
    <property type="match status" value="1"/>
</dbReference>
<dbReference type="PRINTS" id="PR00599">
    <property type="entry name" value="MAPEPTIDASE"/>
</dbReference>
<dbReference type="PANTHER" id="PTHR43330:SF27">
    <property type="entry name" value="METHIONINE AMINOPEPTIDASE"/>
    <property type="match status" value="1"/>
</dbReference>
<dbReference type="InterPro" id="IPR000994">
    <property type="entry name" value="Pept_M24"/>
</dbReference>